<evidence type="ECO:0008006" key="4">
    <source>
        <dbReference type="Google" id="ProtNLM"/>
    </source>
</evidence>
<dbReference type="PROSITE" id="PS51257">
    <property type="entry name" value="PROKAR_LIPOPROTEIN"/>
    <property type="match status" value="1"/>
</dbReference>
<feature type="signal peptide" evidence="1">
    <location>
        <begin position="1"/>
        <end position="19"/>
    </location>
</feature>
<dbReference type="AlphaFoldDB" id="A0A437MQL2"/>
<keyword evidence="1" id="KW-0732">Signal</keyword>
<evidence type="ECO:0000256" key="1">
    <source>
        <dbReference type="SAM" id="SignalP"/>
    </source>
</evidence>
<reference evidence="2 3" key="1">
    <citation type="submission" date="2019-01" db="EMBL/GenBank/DDBJ databases">
        <authorList>
            <person name="Chen W.-M."/>
        </authorList>
    </citation>
    <scope>NUCLEOTIDE SEQUENCE [LARGE SCALE GENOMIC DNA]</scope>
    <source>
        <strain evidence="2 3">YBJ-36</strain>
    </source>
</reference>
<comment type="caution">
    <text evidence="2">The sequence shown here is derived from an EMBL/GenBank/DDBJ whole genome shotgun (WGS) entry which is preliminary data.</text>
</comment>
<accession>A0A437MQL2</accession>
<proteinExistence type="predicted"/>
<evidence type="ECO:0000313" key="2">
    <source>
        <dbReference type="EMBL" id="RVT99915.1"/>
    </source>
</evidence>
<sequence length="105" mass="11693">MKRLIITLTVLLFACSLYAQGVIFRRDTTGGFKGVYCIGPLDLTKGPLIICDDISIDSTELKHMNRDRIYSIRIIEDSLATLLYGKAAEKGAIIVTTTKKKKAKR</sequence>
<evidence type="ECO:0000313" key="3">
    <source>
        <dbReference type="Proteomes" id="UP000282759"/>
    </source>
</evidence>
<dbReference type="EMBL" id="SACK01000007">
    <property type="protein sequence ID" value="RVT99915.1"/>
    <property type="molecule type" value="Genomic_DNA"/>
</dbReference>
<dbReference type="RefSeq" id="WP_127706696.1">
    <property type="nucleotide sequence ID" value="NZ_SACK01000007.1"/>
</dbReference>
<keyword evidence="3" id="KW-1185">Reference proteome</keyword>
<protein>
    <recommendedName>
        <fullName evidence="4">TonB-dependent receptor plug domain-containing protein</fullName>
    </recommendedName>
</protein>
<name>A0A437MQL2_9SPHI</name>
<feature type="chain" id="PRO_5019258126" description="TonB-dependent receptor plug domain-containing protein" evidence="1">
    <location>
        <begin position="20"/>
        <end position="105"/>
    </location>
</feature>
<gene>
    <name evidence="2" type="ORF">EOD41_15870</name>
</gene>
<organism evidence="2 3">
    <name type="scientific">Mucilaginibacter limnophilus</name>
    <dbReference type="NCBI Taxonomy" id="1932778"/>
    <lineage>
        <taxon>Bacteria</taxon>
        <taxon>Pseudomonadati</taxon>
        <taxon>Bacteroidota</taxon>
        <taxon>Sphingobacteriia</taxon>
        <taxon>Sphingobacteriales</taxon>
        <taxon>Sphingobacteriaceae</taxon>
        <taxon>Mucilaginibacter</taxon>
    </lineage>
</organism>
<dbReference type="Proteomes" id="UP000282759">
    <property type="component" value="Unassembled WGS sequence"/>
</dbReference>
<dbReference type="OrthoDB" id="1040521at2"/>